<evidence type="ECO:0000256" key="1">
    <source>
        <dbReference type="SAM" id="MobiDB-lite"/>
    </source>
</evidence>
<dbReference type="Proteomes" id="UP000636709">
    <property type="component" value="Unassembled WGS sequence"/>
</dbReference>
<dbReference type="AlphaFoldDB" id="A0A835KRU9"/>
<dbReference type="PROSITE" id="PS51257">
    <property type="entry name" value="PROKAR_LIPOPROTEIN"/>
    <property type="match status" value="1"/>
</dbReference>
<organism evidence="3 4">
    <name type="scientific">Digitaria exilis</name>
    <dbReference type="NCBI Taxonomy" id="1010633"/>
    <lineage>
        <taxon>Eukaryota</taxon>
        <taxon>Viridiplantae</taxon>
        <taxon>Streptophyta</taxon>
        <taxon>Embryophyta</taxon>
        <taxon>Tracheophyta</taxon>
        <taxon>Spermatophyta</taxon>
        <taxon>Magnoliopsida</taxon>
        <taxon>Liliopsida</taxon>
        <taxon>Poales</taxon>
        <taxon>Poaceae</taxon>
        <taxon>PACMAD clade</taxon>
        <taxon>Panicoideae</taxon>
        <taxon>Panicodae</taxon>
        <taxon>Paniceae</taxon>
        <taxon>Anthephorinae</taxon>
        <taxon>Digitaria</taxon>
    </lineage>
</organism>
<proteinExistence type="predicted"/>
<feature type="signal peptide" evidence="2">
    <location>
        <begin position="1"/>
        <end position="32"/>
    </location>
</feature>
<protein>
    <submittedName>
        <fullName evidence="3">Uncharacterized protein</fullName>
    </submittedName>
</protein>
<keyword evidence="2" id="KW-0732">Signal</keyword>
<evidence type="ECO:0000313" key="3">
    <source>
        <dbReference type="EMBL" id="KAF8769551.1"/>
    </source>
</evidence>
<accession>A0A835KRU9</accession>
<keyword evidence="4" id="KW-1185">Reference proteome</keyword>
<feature type="chain" id="PRO_5032778291" evidence="2">
    <location>
        <begin position="33"/>
        <end position="222"/>
    </location>
</feature>
<dbReference type="EMBL" id="JACEFO010000438">
    <property type="protein sequence ID" value="KAF8769551.1"/>
    <property type="molecule type" value="Genomic_DNA"/>
</dbReference>
<gene>
    <name evidence="3" type="ORF">HU200_006427</name>
</gene>
<feature type="region of interest" description="Disordered" evidence="1">
    <location>
        <begin position="42"/>
        <end position="78"/>
    </location>
</feature>
<comment type="caution">
    <text evidence="3">The sequence shown here is derived from an EMBL/GenBank/DDBJ whole genome shotgun (WGS) entry which is preliminary data.</text>
</comment>
<evidence type="ECO:0000313" key="4">
    <source>
        <dbReference type="Proteomes" id="UP000636709"/>
    </source>
</evidence>
<reference evidence="3" key="1">
    <citation type="submission" date="2020-07" db="EMBL/GenBank/DDBJ databases">
        <title>Genome sequence and genetic diversity analysis of an under-domesticated orphan crop, white fonio (Digitaria exilis).</title>
        <authorList>
            <person name="Bennetzen J.L."/>
            <person name="Chen S."/>
            <person name="Ma X."/>
            <person name="Wang X."/>
            <person name="Yssel A.E.J."/>
            <person name="Chaluvadi S.R."/>
            <person name="Johnson M."/>
            <person name="Gangashetty P."/>
            <person name="Hamidou F."/>
            <person name="Sanogo M.D."/>
            <person name="Zwaenepoel A."/>
            <person name="Wallace J."/>
            <person name="Van De Peer Y."/>
            <person name="Van Deynze A."/>
        </authorList>
    </citation>
    <scope>NUCLEOTIDE SEQUENCE</scope>
    <source>
        <tissue evidence="3">Leaves</tissue>
    </source>
</reference>
<feature type="compositionally biased region" description="Pro residues" evidence="1">
    <location>
        <begin position="42"/>
        <end position="73"/>
    </location>
</feature>
<sequence length="222" mass="22831">MAALPQRPAGFLDLVQLAVAVLLAAATTGCLGSRPSIFPPCGHVPPPPATPPSPTLTPPPPSPPSTLTPPPGGIIPRPGSIGANQHVRLLASLCSYSAAMFPSVVSSSTADLPALRARRPRAATATADAAASAANANAVAINNTDAIITNPIATSALSSSYIDMPLRLMLLLRRDATLSLRRGVLVVGVRRGARRRTAHLRAAPAMARLNFTTIFIVTHLGS</sequence>
<name>A0A835KRU9_9POAL</name>
<evidence type="ECO:0000256" key="2">
    <source>
        <dbReference type="SAM" id="SignalP"/>
    </source>
</evidence>